<evidence type="ECO:0000259" key="1">
    <source>
        <dbReference type="Pfam" id="PF13302"/>
    </source>
</evidence>
<dbReference type="Proteomes" id="UP000546173">
    <property type="component" value="Unassembled WGS sequence"/>
</dbReference>
<accession>A0A7X1G1N6</accession>
<dbReference type="AlphaFoldDB" id="A0A7X1G1N6"/>
<dbReference type="InterPro" id="IPR051531">
    <property type="entry name" value="N-acetyltransferase"/>
</dbReference>
<reference evidence="2 3" key="1">
    <citation type="submission" date="2020-08" db="EMBL/GenBank/DDBJ databases">
        <title>Pseudomonas sp. nov.</title>
        <authorList>
            <person name="Gieschler S."/>
            <person name="Fiedler G."/>
            <person name="Brinks E."/>
            <person name="Boehnlein C."/>
            <person name="Franz C.M.A.P."/>
            <person name="Kabisch J."/>
        </authorList>
    </citation>
    <scope>NUCLEOTIDE SEQUENCE [LARGE SCALE GENOMIC DNA]</scope>
    <source>
        <strain evidence="2 3">MBT-2</strain>
    </source>
</reference>
<protein>
    <submittedName>
        <fullName evidence="2">GNAT family N-acetyltransferase</fullName>
    </submittedName>
</protein>
<sequence>MTDCTDPFIPTLSTRRLLLLPLTLADAPRYQQLIADWDMVRYITANMPWPYPAGEGLRYIREDALPAMADAEEWHWTLRLHDAPETIIGVISLMDECDDNRSFWIAKPWQNQGLVGEACEVVTRFWFQTLDRPVLRVAKAVANEASRRISMREGMQVVLRRDQDFVCGRMQEEVWELTREQWLARQT</sequence>
<dbReference type="Pfam" id="PF13302">
    <property type="entry name" value="Acetyltransf_3"/>
    <property type="match status" value="1"/>
</dbReference>
<dbReference type="InterPro" id="IPR016181">
    <property type="entry name" value="Acyl_CoA_acyltransferase"/>
</dbReference>
<evidence type="ECO:0000313" key="3">
    <source>
        <dbReference type="Proteomes" id="UP000546173"/>
    </source>
</evidence>
<gene>
    <name evidence="2" type="ORF">H7993_00145</name>
</gene>
<dbReference type="SUPFAM" id="SSF55729">
    <property type="entry name" value="Acyl-CoA N-acyltransferases (Nat)"/>
    <property type="match status" value="1"/>
</dbReference>
<name>A0A7X1G1N6_9PSED</name>
<keyword evidence="2" id="KW-0808">Transferase</keyword>
<dbReference type="EMBL" id="JACMYH010000001">
    <property type="protein sequence ID" value="MBC2676793.1"/>
    <property type="molecule type" value="Genomic_DNA"/>
</dbReference>
<keyword evidence="3" id="KW-1185">Reference proteome</keyword>
<dbReference type="RefSeq" id="WP_185793016.1">
    <property type="nucleotide sequence ID" value="NZ_JACMYH010000001.1"/>
</dbReference>
<proteinExistence type="predicted"/>
<dbReference type="Gene3D" id="3.40.630.30">
    <property type="match status" value="1"/>
</dbReference>
<dbReference type="PANTHER" id="PTHR43792">
    <property type="entry name" value="GNAT FAMILY, PUTATIVE (AFU_ORTHOLOGUE AFUA_3G00765)-RELATED-RELATED"/>
    <property type="match status" value="1"/>
</dbReference>
<comment type="caution">
    <text evidence="2">The sequence shown here is derived from an EMBL/GenBank/DDBJ whole genome shotgun (WGS) entry which is preliminary data.</text>
</comment>
<evidence type="ECO:0000313" key="2">
    <source>
        <dbReference type="EMBL" id="MBC2676793.1"/>
    </source>
</evidence>
<dbReference type="GO" id="GO:0016747">
    <property type="term" value="F:acyltransferase activity, transferring groups other than amino-acyl groups"/>
    <property type="evidence" value="ECO:0007669"/>
    <property type="project" value="InterPro"/>
</dbReference>
<feature type="domain" description="N-acetyltransferase" evidence="1">
    <location>
        <begin position="16"/>
        <end position="156"/>
    </location>
</feature>
<dbReference type="InterPro" id="IPR000182">
    <property type="entry name" value="GNAT_dom"/>
</dbReference>
<organism evidence="2 3">
    <name type="scientific">Pseudomonas baltica</name>
    <dbReference type="NCBI Taxonomy" id="2762576"/>
    <lineage>
        <taxon>Bacteria</taxon>
        <taxon>Pseudomonadati</taxon>
        <taxon>Pseudomonadota</taxon>
        <taxon>Gammaproteobacteria</taxon>
        <taxon>Pseudomonadales</taxon>
        <taxon>Pseudomonadaceae</taxon>
        <taxon>Pseudomonas</taxon>
    </lineage>
</organism>